<sequence length="35" mass="3952">MLLGLVDYNLIVVISIMLEHQRQKAKDTFSISMSG</sequence>
<comment type="caution">
    <text evidence="1">The sequence shown here is derived from an EMBL/GenBank/DDBJ whole genome shotgun (WGS) entry which is preliminary data.</text>
</comment>
<protein>
    <submittedName>
        <fullName evidence="1">Uncharacterized protein</fullName>
    </submittedName>
</protein>
<dbReference type="AlphaFoldDB" id="A0AAN8T4S0"/>
<proteinExistence type="predicted"/>
<dbReference type="EMBL" id="JBANQN010000009">
    <property type="protein sequence ID" value="KAK6781364.1"/>
    <property type="molecule type" value="Genomic_DNA"/>
</dbReference>
<evidence type="ECO:0000313" key="2">
    <source>
        <dbReference type="Proteomes" id="UP001371456"/>
    </source>
</evidence>
<accession>A0AAN8T4S0</accession>
<gene>
    <name evidence="1" type="ORF">RDI58_023548</name>
</gene>
<organism evidence="1 2">
    <name type="scientific">Solanum bulbocastanum</name>
    <name type="common">Wild potato</name>
    <dbReference type="NCBI Taxonomy" id="147425"/>
    <lineage>
        <taxon>Eukaryota</taxon>
        <taxon>Viridiplantae</taxon>
        <taxon>Streptophyta</taxon>
        <taxon>Embryophyta</taxon>
        <taxon>Tracheophyta</taxon>
        <taxon>Spermatophyta</taxon>
        <taxon>Magnoliopsida</taxon>
        <taxon>eudicotyledons</taxon>
        <taxon>Gunneridae</taxon>
        <taxon>Pentapetalae</taxon>
        <taxon>asterids</taxon>
        <taxon>lamiids</taxon>
        <taxon>Solanales</taxon>
        <taxon>Solanaceae</taxon>
        <taxon>Solanoideae</taxon>
        <taxon>Solaneae</taxon>
        <taxon>Solanum</taxon>
    </lineage>
</organism>
<reference evidence="1 2" key="1">
    <citation type="submission" date="2024-02" db="EMBL/GenBank/DDBJ databases">
        <title>de novo genome assembly of Solanum bulbocastanum strain 11H21.</title>
        <authorList>
            <person name="Hosaka A.J."/>
        </authorList>
    </citation>
    <scope>NUCLEOTIDE SEQUENCE [LARGE SCALE GENOMIC DNA]</scope>
    <source>
        <tissue evidence="1">Young leaves</tissue>
    </source>
</reference>
<evidence type="ECO:0000313" key="1">
    <source>
        <dbReference type="EMBL" id="KAK6781364.1"/>
    </source>
</evidence>
<dbReference type="Proteomes" id="UP001371456">
    <property type="component" value="Unassembled WGS sequence"/>
</dbReference>
<keyword evidence="2" id="KW-1185">Reference proteome</keyword>
<name>A0AAN8T4S0_SOLBU</name>